<keyword evidence="6" id="KW-1185">Reference proteome</keyword>
<dbReference type="PANTHER" id="PTHR46506">
    <property type="entry name" value="OS05G0143600 PROTEIN"/>
    <property type="match status" value="1"/>
</dbReference>
<feature type="domain" description="Jacalin-type lectin" evidence="4">
    <location>
        <begin position="1"/>
        <end position="138"/>
    </location>
</feature>
<keyword evidence="2" id="KW-0430">Lectin</keyword>
<dbReference type="Pfam" id="PF01419">
    <property type="entry name" value="Jacalin"/>
    <property type="match status" value="1"/>
</dbReference>
<evidence type="ECO:0000256" key="3">
    <source>
        <dbReference type="SAM" id="MobiDB-lite"/>
    </source>
</evidence>
<sequence length="337" mass="37536">MTKEIVKGRNVEKNGPYGPKDGQHNWSMLLDASETISEVIVKSGSIIDSIAFTKISLKCGEYITHISGATGKWNNQHLVAKLTVHTNLRPGGYGTYGHGKGTNKVSEFLTLIPSGGRVVGFFGTHNNYIQSIGVYGKKKQKVEKDGPYGSELDENWCMKLGEDEAIKEVVIRHKFVVHAFGLVIEKPCGLLTTSMLGGKGGDESKDTDHLVMHTMSITLEFFCHRLRHVVGFSGRHGDYLESIGTRLEKRNPRSPWWFDCGVGMVVIFDSMAGWGLIGLNWSLRRCSVVRQCGAAGCGLVRHWLVVRQLLCGSYGELPRCWLVLRVLCVREQERQQE</sequence>
<protein>
    <recommendedName>
        <fullName evidence="4">Jacalin-type lectin domain-containing protein</fullName>
    </recommendedName>
</protein>
<name>A0A803N0B6_CHEQI</name>
<dbReference type="InterPro" id="IPR001229">
    <property type="entry name" value="Jacalin-like_lectin_dom"/>
</dbReference>
<dbReference type="AlphaFoldDB" id="A0A803N0B6"/>
<feature type="compositionally biased region" description="Basic and acidic residues" evidence="3">
    <location>
        <begin position="1"/>
        <end position="12"/>
    </location>
</feature>
<evidence type="ECO:0000256" key="2">
    <source>
        <dbReference type="ARBA" id="ARBA00022734"/>
    </source>
</evidence>
<evidence type="ECO:0000313" key="6">
    <source>
        <dbReference type="Proteomes" id="UP000596660"/>
    </source>
</evidence>
<comment type="similarity">
    <text evidence="1">Belongs to the jacalin lectin family.</text>
</comment>
<dbReference type="GO" id="GO:0030246">
    <property type="term" value="F:carbohydrate binding"/>
    <property type="evidence" value="ECO:0007669"/>
    <property type="project" value="UniProtKB-KW"/>
</dbReference>
<reference evidence="5" key="2">
    <citation type="submission" date="2021-03" db="UniProtKB">
        <authorList>
            <consortium name="EnsemblPlants"/>
        </authorList>
    </citation>
    <scope>IDENTIFICATION</scope>
</reference>
<dbReference type="Proteomes" id="UP000596660">
    <property type="component" value="Unplaced"/>
</dbReference>
<reference evidence="5" key="1">
    <citation type="journal article" date="2017" name="Nature">
        <title>The genome of Chenopodium quinoa.</title>
        <authorList>
            <person name="Jarvis D.E."/>
            <person name="Ho Y.S."/>
            <person name="Lightfoot D.J."/>
            <person name="Schmoeckel S.M."/>
            <person name="Li B."/>
            <person name="Borm T.J.A."/>
            <person name="Ohyanagi H."/>
            <person name="Mineta K."/>
            <person name="Michell C.T."/>
            <person name="Saber N."/>
            <person name="Kharbatia N.M."/>
            <person name="Rupper R.R."/>
            <person name="Sharp A.R."/>
            <person name="Dally N."/>
            <person name="Boughton B.A."/>
            <person name="Woo Y.H."/>
            <person name="Gao G."/>
            <person name="Schijlen E.G.W.M."/>
            <person name="Guo X."/>
            <person name="Momin A.A."/>
            <person name="Negrao S."/>
            <person name="Al-Babili S."/>
            <person name="Gehring C."/>
            <person name="Roessner U."/>
            <person name="Jung C."/>
            <person name="Murphy K."/>
            <person name="Arold S.T."/>
            <person name="Gojobori T."/>
            <person name="van der Linden C.G."/>
            <person name="van Loo E.N."/>
            <person name="Jellen E.N."/>
            <person name="Maughan P.J."/>
            <person name="Tester M."/>
        </authorList>
    </citation>
    <scope>NUCLEOTIDE SEQUENCE [LARGE SCALE GENOMIC DNA]</scope>
    <source>
        <strain evidence="5">cv. PI 614886</strain>
    </source>
</reference>
<evidence type="ECO:0000313" key="5">
    <source>
        <dbReference type="EnsemblPlants" id="AUR62038400-RA:cds"/>
    </source>
</evidence>
<dbReference type="Gramene" id="AUR62038400-RA">
    <property type="protein sequence ID" value="AUR62038400-RA:cds"/>
    <property type="gene ID" value="AUR62038400"/>
</dbReference>
<accession>A0A803N0B6</accession>
<proteinExistence type="inferred from homology"/>
<dbReference type="InterPro" id="IPR036404">
    <property type="entry name" value="Jacalin-like_lectin_dom_sf"/>
</dbReference>
<organism evidence="5 6">
    <name type="scientific">Chenopodium quinoa</name>
    <name type="common">Quinoa</name>
    <dbReference type="NCBI Taxonomy" id="63459"/>
    <lineage>
        <taxon>Eukaryota</taxon>
        <taxon>Viridiplantae</taxon>
        <taxon>Streptophyta</taxon>
        <taxon>Embryophyta</taxon>
        <taxon>Tracheophyta</taxon>
        <taxon>Spermatophyta</taxon>
        <taxon>Magnoliopsida</taxon>
        <taxon>eudicotyledons</taxon>
        <taxon>Gunneridae</taxon>
        <taxon>Pentapetalae</taxon>
        <taxon>Caryophyllales</taxon>
        <taxon>Chenopodiaceae</taxon>
        <taxon>Chenopodioideae</taxon>
        <taxon>Atripliceae</taxon>
        <taxon>Chenopodium</taxon>
    </lineage>
</organism>
<evidence type="ECO:0000256" key="1">
    <source>
        <dbReference type="ARBA" id="ARBA00006568"/>
    </source>
</evidence>
<dbReference type="SMART" id="SM00915">
    <property type="entry name" value="Jacalin"/>
    <property type="match status" value="1"/>
</dbReference>
<dbReference type="Gene3D" id="2.100.10.30">
    <property type="entry name" value="Jacalin-like lectin domain"/>
    <property type="match status" value="1"/>
</dbReference>
<dbReference type="PROSITE" id="PS51752">
    <property type="entry name" value="JACALIN_LECTIN"/>
    <property type="match status" value="1"/>
</dbReference>
<dbReference type="SUPFAM" id="SSF51101">
    <property type="entry name" value="Mannose-binding lectins"/>
    <property type="match status" value="2"/>
</dbReference>
<evidence type="ECO:0000259" key="4">
    <source>
        <dbReference type="PROSITE" id="PS51752"/>
    </source>
</evidence>
<dbReference type="EnsemblPlants" id="AUR62038400-RA">
    <property type="protein sequence ID" value="AUR62038400-RA:cds"/>
    <property type="gene ID" value="AUR62038400"/>
</dbReference>
<feature type="region of interest" description="Disordered" evidence="3">
    <location>
        <begin position="1"/>
        <end position="20"/>
    </location>
</feature>